<feature type="transmembrane region" description="Helical" evidence="8">
    <location>
        <begin position="259"/>
        <end position="279"/>
    </location>
</feature>
<dbReference type="InterPro" id="IPR000522">
    <property type="entry name" value="ABC_transptr_permease_BtuC"/>
</dbReference>
<evidence type="ECO:0000256" key="5">
    <source>
        <dbReference type="ARBA" id="ARBA00022692"/>
    </source>
</evidence>
<evidence type="ECO:0000313" key="9">
    <source>
        <dbReference type="EMBL" id="NYZ24332.1"/>
    </source>
</evidence>
<name>A0ABX2TJ11_9PROT</name>
<feature type="transmembrane region" description="Helical" evidence="8">
    <location>
        <begin position="6"/>
        <end position="25"/>
    </location>
</feature>
<protein>
    <submittedName>
        <fullName evidence="9">Iron chelate uptake ABC transporter family permease subunit</fullName>
    </submittedName>
</protein>
<feature type="transmembrane region" description="Helical" evidence="8">
    <location>
        <begin position="103"/>
        <end position="121"/>
    </location>
</feature>
<accession>A0ABX2TJ11</accession>
<feature type="transmembrane region" description="Helical" evidence="8">
    <location>
        <begin position="214"/>
        <end position="247"/>
    </location>
</feature>
<evidence type="ECO:0000256" key="6">
    <source>
        <dbReference type="ARBA" id="ARBA00022989"/>
    </source>
</evidence>
<evidence type="ECO:0000313" key="10">
    <source>
        <dbReference type="Proteomes" id="UP000584642"/>
    </source>
</evidence>
<keyword evidence="6 8" id="KW-1133">Transmembrane helix</keyword>
<dbReference type="InterPro" id="IPR037294">
    <property type="entry name" value="ABC_BtuC-like"/>
</dbReference>
<keyword evidence="7 8" id="KW-0472">Membrane</keyword>
<dbReference type="Gene3D" id="1.10.3470.10">
    <property type="entry name" value="ABC transporter involved in vitamin B12 uptake, BtuC"/>
    <property type="match status" value="1"/>
</dbReference>
<dbReference type="Pfam" id="PF01032">
    <property type="entry name" value="FecCD"/>
    <property type="match status" value="1"/>
</dbReference>
<reference evidence="9 10" key="1">
    <citation type="submission" date="2020-05" db="EMBL/GenBank/DDBJ databases">
        <title>Azospirillum oleiclasticum sp. nov, a nitrogen-fixing and heavy crude oil-emulsifying bacterium isolated from the crude oil of Yumen Oilfield.</title>
        <authorList>
            <person name="Wu D."/>
            <person name="Cai M."/>
            <person name="Zhang X."/>
        </authorList>
    </citation>
    <scope>NUCLEOTIDE SEQUENCE [LARGE SCALE GENOMIC DNA]</scope>
    <source>
        <strain evidence="9 10">ROY-1-1-2</strain>
    </source>
</reference>
<evidence type="ECO:0000256" key="2">
    <source>
        <dbReference type="ARBA" id="ARBA00007935"/>
    </source>
</evidence>
<keyword evidence="4" id="KW-1003">Cell membrane</keyword>
<keyword evidence="3" id="KW-0813">Transport</keyword>
<evidence type="ECO:0000256" key="1">
    <source>
        <dbReference type="ARBA" id="ARBA00004651"/>
    </source>
</evidence>
<evidence type="ECO:0000256" key="3">
    <source>
        <dbReference type="ARBA" id="ARBA00022448"/>
    </source>
</evidence>
<feature type="transmembrane region" description="Helical" evidence="8">
    <location>
        <begin position="37"/>
        <end position="57"/>
    </location>
</feature>
<dbReference type="PANTHER" id="PTHR30472">
    <property type="entry name" value="FERRIC ENTEROBACTIN TRANSPORT SYSTEM PERMEASE PROTEIN"/>
    <property type="match status" value="1"/>
</dbReference>
<feature type="transmembrane region" description="Helical" evidence="8">
    <location>
        <begin position="77"/>
        <end position="96"/>
    </location>
</feature>
<comment type="similarity">
    <text evidence="2">Belongs to the binding-protein-dependent transport system permease family. FecCD subfamily.</text>
</comment>
<sequence length="313" mass="32129">MAERGLWIAGAVALLVAAVFLGLGLRGNLAFVLELRALRLLGLVQVGVAVAVATVLLQTVTANRILTPSVMGLDALYVLGQTLLVFTLGGIGYASIDARLRFACGLLVMIGMALVVFLPLLRRRLSLTLLLLTGAVLGILFRSLTALVARLIDPNEFAVVQGASYANFSAVPPALLLPGLLLITAGVGVAWAWRHRLDVMSLGPDAAVSLGIDWIPAVTAVLGLVVVLVAASTALVGPVAFLGLLVVALAERLTGTRRHAVLLPAAALIGVAVLVGGQATLQHGFGGASTLGVIVEFAGGLLFLVLLAGGRRA</sequence>
<evidence type="ECO:0000256" key="7">
    <source>
        <dbReference type="ARBA" id="ARBA00023136"/>
    </source>
</evidence>
<feature type="transmembrane region" description="Helical" evidence="8">
    <location>
        <begin position="127"/>
        <end position="152"/>
    </location>
</feature>
<evidence type="ECO:0000256" key="4">
    <source>
        <dbReference type="ARBA" id="ARBA00022475"/>
    </source>
</evidence>
<gene>
    <name evidence="9" type="ORF">HND93_31890</name>
</gene>
<keyword evidence="10" id="KW-1185">Reference proteome</keyword>
<proteinExistence type="inferred from homology"/>
<feature type="transmembrane region" description="Helical" evidence="8">
    <location>
        <begin position="285"/>
        <end position="308"/>
    </location>
</feature>
<dbReference type="RefSeq" id="WP_180286107.1">
    <property type="nucleotide sequence ID" value="NZ_JABFDB010000039.1"/>
</dbReference>
<dbReference type="EMBL" id="JABFDB010000039">
    <property type="protein sequence ID" value="NYZ24332.1"/>
    <property type="molecule type" value="Genomic_DNA"/>
</dbReference>
<keyword evidence="5 8" id="KW-0812">Transmembrane</keyword>
<dbReference type="Proteomes" id="UP000584642">
    <property type="component" value="Unassembled WGS sequence"/>
</dbReference>
<comment type="caution">
    <text evidence="9">The sequence shown here is derived from an EMBL/GenBank/DDBJ whole genome shotgun (WGS) entry which is preliminary data.</text>
</comment>
<dbReference type="PANTHER" id="PTHR30472:SF19">
    <property type="entry name" value="PETROBACTIN IMPORT SYSTEM PERMEASE PROTEIN YCLO"/>
    <property type="match status" value="1"/>
</dbReference>
<organism evidence="9 10">
    <name type="scientific">Azospirillum oleiclasticum</name>
    <dbReference type="NCBI Taxonomy" id="2735135"/>
    <lineage>
        <taxon>Bacteria</taxon>
        <taxon>Pseudomonadati</taxon>
        <taxon>Pseudomonadota</taxon>
        <taxon>Alphaproteobacteria</taxon>
        <taxon>Rhodospirillales</taxon>
        <taxon>Azospirillaceae</taxon>
        <taxon>Azospirillum</taxon>
    </lineage>
</organism>
<evidence type="ECO:0000256" key="8">
    <source>
        <dbReference type="SAM" id="Phobius"/>
    </source>
</evidence>
<feature type="transmembrane region" description="Helical" evidence="8">
    <location>
        <begin position="173"/>
        <end position="194"/>
    </location>
</feature>
<dbReference type="SUPFAM" id="SSF81345">
    <property type="entry name" value="ABC transporter involved in vitamin B12 uptake, BtuC"/>
    <property type="match status" value="1"/>
</dbReference>
<comment type="subcellular location">
    <subcellularLocation>
        <location evidence="1">Cell membrane</location>
        <topology evidence="1">Multi-pass membrane protein</topology>
    </subcellularLocation>
</comment>